<keyword evidence="3" id="KW-1185">Reference proteome</keyword>
<dbReference type="GO" id="GO:0031499">
    <property type="term" value="C:TRAMP complex"/>
    <property type="evidence" value="ECO:0007669"/>
    <property type="project" value="TreeGrafter"/>
</dbReference>
<dbReference type="GO" id="GO:0031123">
    <property type="term" value="P:RNA 3'-end processing"/>
    <property type="evidence" value="ECO:0007669"/>
    <property type="project" value="TreeGrafter"/>
</dbReference>
<dbReference type="EMBL" id="JAVEPI010000001">
    <property type="protein sequence ID" value="KAK1444556.1"/>
    <property type="molecule type" value="Genomic_DNA"/>
</dbReference>
<sequence>MNNDKGESDPPGLVVGSKSPPSDYLIANLSALELERLSAYYGAEVYSMVDDGAHKEIVERNTAMREAVKEFGKAKQGQRSKVDMAGAFINLSRDSTKNEKAKESTNDTSEKCLREILGLNSFYDAISTTRVPFMVMLDVELYKLIEWLSPTEEERNAKEMVILTLEMVVNALFPDARVEVFGSYISGLSLPGSDVDVCIGVEEHDLTALKIIVYALSRLDLLHSFECVFNTPVPVVKAIDKNTGVRIDISVWQKAACNTTSFVRQKCDQFKYMQPIVILLKLFLQMRNLSDTYFGGIGSYLLYCMVLSFLQMHDSSCYRRSDESNTLALLFIDFFYYWGFIRDYEQFTTTVCGLGHVFPRSLLKEKEAGMLSCQSPLEPSIDIGKNAYNMSSARTAFQQAFFALRAKALYIDGRHSNDFKYEKGKECILQQIYDTSHPVFQHRKKGYFKGTAKAAYKYSNLNNFSSSLAEVCQQLRSTIDSGEVDSVFNAQKQLMASLSHKLEGEATEVASRDTPFYIISEAITKQFYSSD</sequence>
<dbReference type="InterPro" id="IPR043519">
    <property type="entry name" value="NT_sf"/>
</dbReference>
<evidence type="ECO:0000313" key="3">
    <source>
        <dbReference type="Proteomes" id="UP001230268"/>
    </source>
</evidence>
<protein>
    <submittedName>
        <fullName evidence="2">Poly A RNA polymerase domain containing protein</fullName>
    </submittedName>
</protein>
<dbReference type="Gene3D" id="3.30.460.10">
    <property type="entry name" value="Beta Polymerase, domain 2"/>
    <property type="match status" value="1"/>
</dbReference>
<evidence type="ECO:0000259" key="1">
    <source>
        <dbReference type="Pfam" id="PF22600"/>
    </source>
</evidence>
<dbReference type="AlphaFoldDB" id="A0AAD8PFX4"/>
<dbReference type="PANTHER" id="PTHR23092">
    <property type="entry name" value="POLY(A) RNA POLYMERASE"/>
    <property type="match status" value="1"/>
</dbReference>
<accession>A0AAD8PFX4</accession>
<feature type="domain" description="Poly(A) RNA polymerase mitochondrial-like central palm" evidence="1">
    <location>
        <begin position="137"/>
        <end position="263"/>
    </location>
</feature>
<dbReference type="Pfam" id="PF22600">
    <property type="entry name" value="MTPAP-like_central"/>
    <property type="match status" value="1"/>
</dbReference>
<proteinExistence type="predicted"/>
<name>A0AAD8PFX4_BABGI</name>
<reference evidence="2" key="1">
    <citation type="submission" date="2023-08" db="EMBL/GenBank/DDBJ databases">
        <title>Draft sequence of the Babesia gibsoni genome.</title>
        <authorList>
            <person name="Yamagishi J.Y."/>
            <person name="Xuan X.X."/>
        </authorList>
    </citation>
    <scope>NUCLEOTIDE SEQUENCE</scope>
    <source>
        <strain evidence="2">Azabu</strain>
    </source>
</reference>
<dbReference type="GO" id="GO:0005730">
    <property type="term" value="C:nucleolus"/>
    <property type="evidence" value="ECO:0007669"/>
    <property type="project" value="TreeGrafter"/>
</dbReference>
<dbReference type="GO" id="GO:0003729">
    <property type="term" value="F:mRNA binding"/>
    <property type="evidence" value="ECO:0007669"/>
    <property type="project" value="TreeGrafter"/>
</dbReference>
<dbReference type="SUPFAM" id="SSF81631">
    <property type="entry name" value="PAP/OAS1 substrate-binding domain"/>
    <property type="match status" value="1"/>
</dbReference>
<comment type="caution">
    <text evidence="2">The sequence shown here is derived from an EMBL/GenBank/DDBJ whole genome shotgun (WGS) entry which is preliminary data.</text>
</comment>
<gene>
    <name evidence="2" type="ORF">BgAZ_104620</name>
</gene>
<organism evidence="2 3">
    <name type="scientific">Babesia gibsoni</name>
    <dbReference type="NCBI Taxonomy" id="33632"/>
    <lineage>
        <taxon>Eukaryota</taxon>
        <taxon>Sar</taxon>
        <taxon>Alveolata</taxon>
        <taxon>Apicomplexa</taxon>
        <taxon>Aconoidasida</taxon>
        <taxon>Piroplasmida</taxon>
        <taxon>Babesiidae</taxon>
        <taxon>Babesia</taxon>
    </lineage>
</organism>
<dbReference type="PANTHER" id="PTHR23092:SF15">
    <property type="entry name" value="INACTIVE NON-CANONICAL POLY(A) RNA POLYMERASE PROTEIN TRF4-2-RELATED"/>
    <property type="match status" value="1"/>
</dbReference>
<dbReference type="Gene3D" id="1.10.1410.10">
    <property type="match status" value="1"/>
</dbReference>
<dbReference type="InterPro" id="IPR054708">
    <property type="entry name" value="MTPAP-like_central"/>
</dbReference>
<dbReference type="SUPFAM" id="SSF81301">
    <property type="entry name" value="Nucleotidyltransferase"/>
    <property type="match status" value="1"/>
</dbReference>
<evidence type="ECO:0000313" key="2">
    <source>
        <dbReference type="EMBL" id="KAK1444556.1"/>
    </source>
</evidence>
<dbReference type="GO" id="GO:1990817">
    <property type="term" value="F:poly(A) RNA polymerase activity"/>
    <property type="evidence" value="ECO:0007669"/>
    <property type="project" value="InterPro"/>
</dbReference>
<dbReference type="CDD" id="cd05402">
    <property type="entry name" value="NT_PAP_TUTase"/>
    <property type="match status" value="1"/>
</dbReference>
<dbReference type="Proteomes" id="UP001230268">
    <property type="component" value="Unassembled WGS sequence"/>
</dbReference>
<dbReference type="InterPro" id="IPR045862">
    <property type="entry name" value="Trf4-like"/>
</dbReference>
<dbReference type="GO" id="GO:0043634">
    <property type="term" value="P:polyadenylation-dependent ncRNA catabolic process"/>
    <property type="evidence" value="ECO:0007669"/>
    <property type="project" value="TreeGrafter"/>
</dbReference>